<keyword evidence="3" id="KW-1185">Reference proteome</keyword>
<dbReference type="InterPro" id="IPR046531">
    <property type="entry name" value="DUF6596"/>
</dbReference>
<evidence type="ECO:0000259" key="1">
    <source>
        <dbReference type="Pfam" id="PF20239"/>
    </source>
</evidence>
<evidence type="ECO:0000313" key="3">
    <source>
        <dbReference type="Proteomes" id="UP001200145"/>
    </source>
</evidence>
<dbReference type="EMBL" id="JAKEVY010000003">
    <property type="protein sequence ID" value="MCF1715634.1"/>
    <property type="molecule type" value="Genomic_DNA"/>
</dbReference>
<organism evidence="2 3">
    <name type="scientific">Flavihumibacter fluminis</name>
    <dbReference type="NCBI Taxonomy" id="2909236"/>
    <lineage>
        <taxon>Bacteria</taxon>
        <taxon>Pseudomonadati</taxon>
        <taxon>Bacteroidota</taxon>
        <taxon>Chitinophagia</taxon>
        <taxon>Chitinophagales</taxon>
        <taxon>Chitinophagaceae</taxon>
        <taxon>Flavihumibacter</taxon>
    </lineage>
</organism>
<protein>
    <recommendedName>
        <fullName evidence="1">DUF6596 domain-containing protein</fullName>
    </recommendedName>
</protein>
<dbReference type="Proteomes" id="UP001200145">
    <property type="component" value="Unassembled WGS sequence"/>
</dbReference>
<dbReference type="PANTHER" id="PTHR47756:SF2">
    <property type="entry name" value="BLL6612 PROTEIN"/>
    <property type="match status" value="1"/>
</dbReference>
<comment type="caution">
    <text evidence="2">The sequence shown here is derived from an EMBL/GenBank/DDBJ whole genome shotgun (WGS) entry which is preliminary data.</text>
</comment>
<dbReference type="Pfam" id="PF20239">
    <property type="entry name" value="DUF6596"/>
    <property type="match status" value="1"/>
</dbReference>
<gene>
    <name evidence="2" type="ORF">L0U88_13435</name>
</gene>
<name>A0ABS9BIU0_9BACT</name>
<accession>A0ABS9BIU0</accession>
<evidence type="ECO:0000313" key="2">
    <source>
        <dbReference type="EMBL" id="MCF1715634.1"/>
    </source>
</evidence>
<feature type="domain" description="DUF6596" evidence="1">
    <location>
        <begin position="48"/>
        <end position="149"/>
    </location>
</feature>
<reference evidence="2 3" key="1">
    <citation type="submission" date="2022-01" db="EMBL/GenBank/DDBJ databases">
        <title>Flavihumibacter sp. nov., isolated from sediment of a river.</title>
        <authorList>
            <person name="Liu H."/>
        </authorList>
    </citation>
    <scope>NUCLEOTIDE SEQUENCE [LARGE SCALE GENOMIC DNA]</scope>
    <source>
        <strain evidence="2 3">RY-1</strain>
    </source>
</reference>
<dbReference type="PANTHER" id="PTHR47756">
    <property type="entry name" value="BLL6612 PROTEIN-RELATED"/>
    <property type="match status" value="1"/>
</dbReference>
<proteinExistence type="predicted"/>
<dbReference type="RefSeq" id="WP_234866584.1">
    <property type="nucleotide sequence ID" value="NZ_JAKEVY010000003.1"/>
</dbReference>
<sequence>MVSIKQDTAQLVPHLFRSEFRKITTHICHLYGRGILLEMPTGAVLQERLDMVLLTIYLLFTEGYYSETKEELIREDLCFEAMRLAYLLTEQAPTNSPKVRALLALFCFQASRFPARRNKNGEWLLYDQQDASLWDQGLIARGVEWLHKASVGEEFSFYHLEAAIAYWYTRPEDTKEKWAAIVGLYDQLVELKASPVVALNRIFAVYKLRGAKEAIQLADQLQLKDNPYYYMLLGELYSNLDKEYSQECFRKAYQLVNTEADRRFVEKRL</sequence>